<accession>A0A7S0NBL1</accession>
<name>A0A7S0NBL1_9EUKA</name>
<evidence type="ECO:0008006" key="2">
    <source>
        <dbReference type="Google" id="ProtNLM"/>
    </source>
</evidence>
<reference evidence="1" key="1">
    <citation type="submission" date="2021-01" db="EMBL/GenBank/DDBJ databases">
        <authorList>
            <person name="Corre E."/>
            <person name="Pelletier E."/>
            <person name="Niang G."/>
            <person name="Scheremetjew M."/>
            <person name="Finn R."/>
            <person name="Kale V."/>
            <person name="Holt S."/>
            <person name="Cochrane G."/>
            <person name="Meng A."/>
            <person name="Brown T."/>
            <person name="Cohen L."/>
        </authorList>
    </citation>
    <scope>NUCLEOTIDE SEQUENCE</scope>
    <source>
        <strain evidence="1">CCMP1374</strain>
    </source>
</reference>
<proteinExistence type="predicted"/>
<dbReference type="AlphaFoldDB" id="A0A7S0NBL1"/>
<dbReference type="EMBL" id="HBEP01031378">
    <property type="protein sequence ID" value="CAD8504718.1"/>
    <property type="molecule type" value="Transcribed_RNA"/>
</dbReference>
<sequence>MPNFVERVGTLKELEAVQAKAAEWGLPIALVLSSSGGTSSTLKALSTEYRRRLIVAEHKAKKGSEVAARLGVAAFPAVLGFKAGGGNDTPARLEKEPTFNRLDAFFRKLALPKPVLKKPATEAAKEEL</sequence>
<organism evidence="1">
    <name type="scientific">Phaeocystis antarctica</name>
    <dbReference type="NCBI Taxonomy" id="33657"/>
    <lineage>
        <taxon>Eukaryota</taxon>
        <taxon>Haptista</taxon>
        <taxon>Haptophyta</taxon>
        <taxon>Prymnesiophyceae</taxon>
        <taxon>Phaeocystales</taxon>
        <taxon>Phaeocystaceae</taxon>
        <taxon>Phaeocystis</taxon>
    </lineage>
</organism>
<protein>
    <recommendedName>
        <fullName evidence="2">Thioredoxin domain-containing protein</fullName>
    </recommendedName>
</protein>
<gene>
    <name evidence="1" type="ORF">PANT1444_LOCUS17707</name>
</gene>
<evidence type="ECO:0000313" key="1">
    <source>
        <dbReference type="EMBL" id="CAD8504718.1"/>
    </source>
</evidence>